<proteinExistence type="predicted"/>
<feature type="transmembrane region" description="Helical" evidence="6">
    <location>
        <begin position="91"/>
        <end position="113"/>
    </location>
</feature>
<dbReference type="InterPro" id="IPR001851">
    <property type="entry name" value="ABC_transp_permease"/>
</dbReference>
<evidence type="ECO:0000313" key="8">
    <source>
        <dbReference type="Proteomes" id="UP001556692"/>
    </source>
</evidence>
<comment type="subcellular location">
    <subcellularLocation>
        <location evidence="1">Cell membrane</location>
        <topology evidence="1">Multi-pass membrane protein</topology>
    </subcellularLocation>
</comment>
<feature type="transmembrane region" description="Helical" evidence="6">
    <location>
        <begin position="204"/>
        <end position="225"/>
    </location>
</feature>
<evidence type="ECO:0000256" key="1">
    <source>
        <dbReference type="ARBA" id="ARBA00004651"/>
    </source>
</evidence>
<evidence type="ECO:0000256" key="5">
    <source>
        <dbReference type="ARBA" id="ARBA00023136"/>
    </source>
</evidence>
<feature type="transmembrane region" description="Helical" evidence="6">
    <location>
        <begin position="155"/>
        <end position="178"/>
    </location>
</feature>
<comment type="caution">
    <text evidence="7">The sequence shown here is derived from an EMBL/GenBank/DDBJ whole genome shotgun (WGS) entry which is preliminary data.</text>
</comment>
<protein>
    <submittedName>
        <fullName evidence="7">ABC transporter permease</fullName>
    </submittedName>
</protein>
<evidence type="ECO:0000313" key="7">
    <source>
        <dbReference type="EMBL" id="MEX0408308.1"/>
    </source>
</evidence>
<evidence type="ECO:0000256" key="3">
    <source>
        <dbReference type="ARBA" id="ARBA00022692"/>
    </source>
</evidence>
<keyword evidence="3 6" id="KW-0812">Transmembrane</keyword>
<sequence>MNVVRARRFGRSGLGAVSIGLPIVIFVALSIQADNFLAGQNIANVNSQVTALLIVALGQLFVALTGGIDISVGSVISLCSALIVSVDPVLAVPVALATGLAMGLINGAGVAYLGVHPLIMTLGTMTFGQGMALLFLSGAGGTVPSELVLMARSTFLGLPASFFWCAAILTLATLLLGWTRFGLRVYAIGGGEQSAALSGIDVRFIRLACYVICSVAGALAAIYLTGRIATGDPTMGRPFSLDSVTAIALGGVLLSGGTGSVAAALLGTITLGLMTNGMNLLGVSPFFREAITGVLLLVAVSLQRRKVIGI</sequence>
<keyword evidence="4 6" id="KW-1133">Transmembrane helix</keyword>
<dbReference type="PANTHER" id="PTHR32196:SF72">
    <property type="entry name" value="RIBOSE IMPORT PERMEASE PROTEIN RBSC"/>
    <property type="match status" value="1"/>
</dbReference>
<evidence type="ECO:0000256" key="6">
    <source>
        <dbReference type="SAM" id="Phobius"/>
    </source>
</evidence>
<evidence type="ECO:0000256" key="4">
    <source>
        <dbReference type="ARBA" id="ARBA00022989"/>
    </source>
</evidence>
<feature type="transmembrane region" description="Helical" evidence="6">
    <location>
        <begin position="246"/>
        <end position="274"/>
    </location>
</feature>
<dbReference type="EMBL" id="JBDPGJ010000005">
    <property type="protein sequence ID" value="MEX0408308.1"/>
    <property type="molecule type" value="Genomic_DNA"/>
</dbReference>
<reference evidence="7 8" key="1">
    <citation type="submission" date="2024-05" db="EMBL/GenBank/DDBJ databases">
        <authorList>
            <person name="Jiang F."/>
        </authorList>
    </citation>
    <scope>NUCLEOTIDE SEQUENCE [LARGE SCALE GENOMIC DNA]</scope>
    <source>
        <strain evidence="7 8">LZ166</strain>
    </source>
</reference>
<keyword evidence="5 6" id="KW-0472">Membrane</keyword>
<dbReference type="PANTHER" id="PTHR32196">
    <property type="entry name" value="ABC TRANSPORTER PERMEASE PROTEIN YPHD-RELATED-RELATED"/>
    <property type="match status" value="1"/>
</dbReference>
<feature type="transmembrane region" description="Helical" evidence="6">
    <location>
        <begin position="286"/>
        <end position="302"/>
    </location>
</feature>
<dbReference type="CDD" id="cd06579">
    <property type="entry name" value="TM_PBP1_transp_AraH_like"/>
    <property type="match status" value="1"/>
</dbReference>
<gene>
    <name evidence="7" type="ORF">ABGN05_21835</name>
</gene>
<dbReference type="RefSeq" id="WP_367956176.1">
    <property type="nucleotide sequence ID" value="NZ_JBDPGJ010000005.1"/>
</dbReference>
<feature type="transmembrane region" description="Helical" evidence="6">
    <location>
        <begin position="51"/>
        <end position="84"/>
    </location>
</feature>
<evidence type="ECO:0000256" key="2">
    <source>
        <dbReference type="ARBA" id="ARBA00022475"/>
    </source>
</evidence>
<dbReference type="Pfam" id="PF02653">
    <property type="entry name" value="BPD_transp_2"/>
    <property type="match status" value="1"/>
</dbReference>
<accession>A0ABV3SQ08</accession>
<dbReference type="Proteomes" id="UP001556692">
    <property type="component" value="Unassembled WGS sequence"/>
</dbReference>
<organism evidence="7 8">
    <name type="scientific">Aquibium pacificus</name>
    <dbReference type="NCBI Taxonomy" id="3153579"/>
    <lineage>
        <taxon>Bacteria</taxon>
        <taxon>Pseudomonadati</taxon>
        <taxon>Pseudomonadota</taxon>
        <taxon>Alphaproteobacteria</taxon>
        <taxon>Hyphomicrobiales</taxon>
        <taxon>Phyllobacteriaceae</taxon>
        <taxon>Aquibium</taxon>
    </lineage>
</organism>
<name>A0ABV3SQ08_9HYPH</name>
<feature type="transmembrane region" description="Helical" evidence="6">
    <location>
        <begin position="12"/>
        <end position="31"/>
    </location>
</feature>
<feature type="transmembrane region" description="Helical" evidence="6">
    <location>
        <begin position="119"/>
        <end position="143"/>
    </location>
</feature>
<keyword evidence="8" id="KW-1185">Reference proteome</keyword>
<keyword evidence="2" id="KW-1003">Cell membrane</keyword>